<reference evidence="5 6" key="1">
    <citation type="submission" date="2016-10" db="EMBL/GenBank/DDBJ databases">
        <authorList>
            <person name="de Groot N.N."/>
        </authorList>
    </citation>
    <scope>NUCLEOTIDE SEQUENCE [LARGE SCALE GENOMIC DNA]</scope>
    <source>
        <strain evidence="5 6">CGMCC 4.3143</strain>
    </source>
</reference>
<keyword evidence="6" id="KW-1185">Reference proteome</keyword>
<dbReference type="PANTHER" id="PTHR45947">
    <property type="entry name" value="SULFOQUINOVOSYL TRANSFERASE SQD2"/>
    <property type="match status" value="1"/>
</dbReference>
<proteinExistence type="predicted"/>
<evidence type="ECO:0000256" key="2">
    <source>
        <dbReference type="ARBA" id="ARBA00022679"/>
    </source>
</evidence>
<evidence type="ECO:0000313" key="5">
    <source>
        <dbReference type="EMBL" id="SDH06387.1"/>
    </source>
</evidence>
<dbReference type="EMBL" id="FNBE01000018">
    <property type="protein sequence ID" value="SDH06387.1"/>
    <property type="molecule type" value="Genomic_DNA"/>
</dbReference>
<dbReference type="GO" id="GO:1901137">
    <property type="term" value="P:carbohydrate derivative biosynthetic process"/>
    <property type="evidence" value="ECO:0007669"/>
    <property type="project" value="UniProtKB-ARBA"/>
</dbReference>
<dbReference type="STRING" id="366584.SAMN05216377_11897"/>
<evidence type="ECO:0000259" key="3">
    <source>
        <dbReference type="Pfam" id="PF00534"/>
    </source>
</evidence>
<dbReference type="CDD" id="cd03801">
    <property type="entry name" value="GT4_PimA-like"/>
    <property type="match status" value="1"/>
</dbReference>
<organism evidence="5 6">
    <name type="scientific">Pseudonocardia oroxyli</name>
    <dbReference type="NCBI Taxonomy" id="366584"/>
    <lineage>
        <taxon>Bacteria</taxon>
        <taxon>Bacillati</taxon>
        <taxon>Actinomycetota</taxon>
        <taxon>Actinomycetes</taxon>
        <taxon>Pseudonocardiales</taxon>
        <taxon>Pseudonocardiaceae</taxon>
        <taxon>Pseudonocardia</taxon>
    </lineage>
</organism>
<dbReference type="Proteomes" id="UP000198967">
    <property type="component" value="Unassembled WGS sequence"/>
</dbReference>
<dbReference type="Pfam" id="PF13439">
    <property type="entry name" value="Glyco_transf_4"/>
    <property type="match status" value="1"/>
</dbReference>
<protein>
    <submittedName>
        <fullName evidence="5">Glycosyltransferase involved in cell wall bisynthesis</fullName>
    </submittedName>
</protein>
<dbReference type="RefSeq" id="WP_093088993.1">
    <property type="nucleotide sequence ID" value="NZ_FNBE01000018.1"/>
</dbReference>
<dbReference type="OrthoDB" id="3632147at2"/>
<feature type="domain" description="Glycosyltransferase subfamily 4-like N-terminal" evidence="4">
    <location>
        <begin position="12"/>
        <end position="176"/>
    </location>
</feature>
<sequence length="386" mass="41915">MRVLTLVDAFRMGGAETLLAPLATAARREGIELEVVSLMDESVASTKTLEVLDQAGVRPRMLRVKRLLDPTAIPQIVAEIRRSRCDVVHSHLEMANTLAVPAARLARTPVVCTFHHVAVPTIQGQARRERLAVNVATRADRTIFVSTAQLDSWHAMYRRGPVPDNWTVVHNGVDLDLYAPDVPQPDIRTELTGGRATDGPVVVLPAAFRDFKGIPVAIEAWPLVQERCPDAVLSLVGGGEMEEEIRDRIARLGLEKSVVLAGVRSDMPAVYRSADLVLLPSIHGENLPTVLIEAAASGRAVAASRVGGIPDIVDHRETGLLFERDDPAALAAAVIELLEDADLRERLGTAGVAQARTKFSADAWVRNLRRVYEAALASPSRPKIRS</sequence>
<keyword evidence="2 5" id="KW-0808">Transferase</keyword>
<gene>
    <name evidence="5" type="ORF">SAMN05216377_11897</name>
</gene>
<feature type="domain" description="Glycosyl transferase family 1" evidence="3">
    <location>
        <begin position="196"/>
        <end position="351"/>
    </location>
</feature>
<evidence type="ECO:0000313" key="6">
    <source>
        <dbReference type="Proteomes" id="UP000198967"/>
    </source>
</evidence>
<dbReference type="Gene3D" id="3.40.50.2000">
    <property type="entry name" value="Glycogen Phosphorylase B"/>
    <property type="match status" value="2"/>
</dbReference>
<dbReference type="PANTHER" id="PTHR45947:SF3">
    <property type="entry name" value="SULFOQUINOVOSYL TRANSFERASE SQD2"/>
    <property type="match status" value="1"/>
</dbReference>
<name>A0A1G7ZCS4_PSEOR</name>
<dbReference type="InterPro" id="IPR001296">
    <property type="entry name" value="Glyco_trans_1"/>
</dbReference>
<dbReference type="Pfam" id="PF00534">
    <property type="entry name" value="Glycos_transf_1"/>
    <property type="match status" value="1"/>
</dbReference>
<evidence type="ECO:0000259" key="4">
    <source>
        <dbReference type="Pfam" id="PF13439"/>
    </source>
</evidence>
<keyword evidence="1" id="KW-0328">Glycosyltransferase</keyword>
<dbReference type="AlphaFoldDB" id="A0A1G7ZCS4"/>
<accession>A0A1G7ZCS4</accession>
<dbReference type="InterPro" id="IPR028098">
    <property type="entry name" value="Glyco_trans_4-like_N"/>
</dbReference>
<evidence type="ECO:0000256" key="1">
    <source>
        <dbReference type="ARBA" id="ARBA00022676"/>
    </source>
</evidence>
<dbReference type="SUPFAM" id="SSF53756">
    <property type="entry name" value="UDP-Glycosyltransferase/glycogen phosphorylase"/>
    <property type="match status" value="1"/>
</dbReference>
<dbReference type="InterPro" id="IPR050194">
    <property type="entry name" value="Glycosyltransferase_grp1"/>
</dbReference>
<dbReference type="GO" id="GO:0016758">
    <property type="term" value="F:hexosyltransferase activity"/>
    <property type="evidence" value="ECO:0007669"/>
    <property type="project" value="TreeGrafter"/>
</dbReference>